<accession>A0A376B568</accession>
<name>A0A376B568_9ASCO</name>
<dbReference type="EMBL" id="UFAJ01000214">
    <property type="protein sequence ID" value="SSD59837.1"/>
    <property type="molecule type" value="Genomic_DNA"/>
</dbReference>
<dbReference type="OrthoDB" id="4081130at2759"/>
<proteinExistence type="predicted"/>
<protein>
    <submittedName>
        <fullName evidence="1">Related to Altered inheritance of mitochondria protein 36, mitochondrial</fullName>
    </submittedName>
</protein>
<keyword evidence="2" id="KW-1185">Reference proteome</keyword>
<gene>
    <name evidence="1" type="ORF">SCODWIG_01598</name>
</gene>
<dbReference type="Proteomes" id="UP000262825">
    <property type="component" value="Unassembled WGS sequence"/>
</dbReference>
<dbReference type="VEuPathDB" id="FungiDB:SCODWIG_01598"/>
<reference evidence="2" key="1">
    <citation type="submission" date="2018-06" db="EMBL/GenBank/DDBJ databases">
        <authorList>
            <person name="Guldener U."/>
        </authorList>
    </citation>
    <scope>NUCLEOTIDE SEQUENCE [LARGE SCALE GENOMIC DNA]</scope>
    <source>
        <strain evidence="2">UTAD17</strain>
    </source>
</reference>
<evidence type="ECO:0000313" key="2">
    <source>
        <dbReference type="Proteomes" id="UP000262825"/>
    </source>
</evidence>
<dbReference type="AlphaFoldDB" id="A0A376B568"/>
<organism evidence="1 2">
    <name type="scientific">Saccharomycodes ludwigii</name>
    <dbReference type="NCBI Taxonomy" id="36035"/>
    <lineage>
        <taxon>Eukaryota</taxon>
        <taxon>Fungi</taxon>
        <taxon>Dikarya</taxon>
        <taxon>Ascomycota</taxon>
        <taxon>Saccharomycotina</taxon>
        <taxon>Saccharomycetes</taxon>
        <taxon>Saccharomycodales</taxon>
        <taxon>Saccharomycodaceae</taxon>
        <taxon>Saccharomycodes</taxon>
    </lineage>
</organism>
<sequence>MLRSHSIIYRSNNILRSFVPKLCKANFSSISRFNKPHSQNVKKPKYKDNIDAPGFKKIFLIALIGTAIFVKAVDSIEKHKPKNNFTEDEYKHVINGLKRQHQLFEGIPISPIYFVPFAENMIPKNVPNSQKDNTIAVIDPKDVVEFYRTNTASKYEAFLNQIYAANSNDPGNLAQTLPQGMLCMLIGKYMKHFYNEKLSNKKKIYILAFPKSVKDSIKFENEVANVTGVLADSSSINEDVIQYYETVNKVTKV</sequence>
<evidence type="ECO:0000313" key="1">
    <source>
        <dbReference type="EMBL" id="SSD59837.1"/>
    </source>
</evidence>